<dbReference type="GO" id="GO:0005737">
    <property type="term" value="C:cytoplasm"/>
    <property type="evidence" value="ECO:0007669"/>
    <property type="project" value="UniProtKB-SubCell"/>
</dbReference>
<evidence type="ECO:0000256" key="6">
    <source>
        <dbReference type="PIRSR" id="PIRSR617867-1"/>
    </source>
</evidence>
<dbReference type="EC" id="3.1.3.48" evidence="7"/>
<comment type="function">
    <text evidence="7">Acts on tyrosine phosphorylated proteins, low-MW aryl phosphates and natural and synthetic acyl phosphates.</text>
</comment>
<feature type="active site" evidence="6">
    <location>
        <position position="21"/>
    </location>
</feature>
<dbReference type="InterPro" id="IPR002115">
    <property type="entry name" value="Tyr_Pase_low_mol_wt_mml"/>
</dbReference>
<keyword evidence="5 7" id="KW-0904">Protein phosphatase</keyword>
<sequence>MAAPLAKKRSVLFVCLGNICRSTMAEAILLHLIKEKGETDKWVVDSAAVADYNIGLPPNSRAISTLKKNGITGYTHTARLLTPEDYNKFDIIFGMDKENMMDMEEMKPKGKCRAQLQMLGDWDPKKERIIVDPYFSNGTKAFDVVYDQCIRCLTALVNAPDG</sequence>
<dbReference type="PRINTS" id="PR00720">
    <property type="entry name" value="MAMMALPTPASE"/>
</dbReference>
<evidence type="ECO:0000259" key="8">
    <source>
        <dbReference type="SMART" id="SM00226"/>
    </source>
</evidence>
<keyword evidence="4 7" id="KW-0378">Hydrolase</keyword>
<keyword evidence="3 7" id="KW-0963">Cytoplasm</keyword>
<comment type="similarity">
    <text evidence="2 7">Belongs to the low molecular weight phosphotyrosine protein phosphatase family.</text>
</comment>
<dbReference type="InterPro" id="IPR023485">
    <property type="entry name" value="Ptyr_pPase"/>
</dbReference>
<protein>
    <recommendedName>
        <fullName evidence="7">Low molecular weight phosphotyrosine protein phosphatase</fullName>
        <shortName evidence="7">LMW-PTP</shortName>
        <shortName evidence="7">LMW-PTPase</shortName>
        <ecNumber evidence="7">3.1.3.2</ecNumber>
        <ecNumber evidence="7">3.1.3.48</ecNumber>
    </recommendedName>
    <alternativeName>
        <fullName evidence="7">Low molecular weight cytosolic acid phosphatase</fullName>
    </alternativeName>
</protein>
<keyword evidence="10" id="KW-1185">Reference proteome</keyword>
<dbReference type="Proteomes" id="UP001374579">
    <property type="component" value="Unassembled WGS sequence"/>
</dbReference>
<comment type="caution">
    <text evidence="9">The sequence shown here is derived from an EMBL/GenBank/DDBJ whole genome shotgun (WGS) entry which is preliminary data.</text>
</comment>
<dbReference type="PANTHER" id="PTHR11717:SF7">
    <property type="entry name" value="LOW MOLECULAR WEIGHT PHOSPHOTYROSINE PROTEIN PHOSPHATASE"/>
    <property type="match status" value="1"/>
</dbReference>
<name>A0AAN9B4X4_9CAEN</name>
<organism evidence="9 10">
    <name type="scientific">Littorina saxatilis</name>
    <dbReference type="NCBI Taxonomy" id="31220"/>
    <lineage>
        <taxon>Eukaryota</taxon>
        <taxon>Metazoa</taxon>
        <taxon>Spiralia</taxon>
        <taxon>Lophotrochozoa</taxon>
        <taxon>Mollusca</taxon>
        <taxon>Gastropoda</taxon>
        <taxon>Caenogastropoda</taxon>
        <taxon>Littorinimorpha</taxon>
        <taxon>Littorinoidea</taxon>
        <taxon>Littorinidae</taxon>
        <taxon>Littorina</taxon>
    </lineage>
</organism>
<dbReference type="GO" id="GO:0004726">
    <property type="term" value="F:non-membrane spanning protein tyrosine phosphatase activity"/>
    <property type="evidence" value="ECO:0007669"/>
    <property type="project" value="InterPro"/>
</dbReference>
<feature type="active site" description="Nucleophile" evidence="6">
    <location>
        <position position="15"/>
    </location>
</feature>
<dbReference type="InterPro" id="IPR050438">
    <property type="entry name" value="LMW_PTPase"/>
</dbReference>
<evidence type="ECO:0000256" key="5">
    <source>
        <dbReference type="ARBA" id="ARBA00022912"/>
    </source>
</evidence>
<proteinExistence type="inferred from homology"/>
<evidence type="ECO:0000256" key="4">
    <source>
        <dbReference type="ARBA" id="ARBA00022801"/>
    </source>
</evidence>
<gene>
    <name evidence="9" type="ORF">V1264_003124</name>
</gene>
<evidence type="ECO:0000256" key="1">
    <source>
        <dbReference type="ARBA" id="ARBA00004496"/>
    </source>
</evidence>
<dbReference type="EMBL" id="JBAMIC010000012">
    <property type="protein sequence ID" value="KAK7098907.1"/>
    <property type="molecule type" value="Genomic_DNA"/>
</dbReference>
<evidence type="ECO:0000256" key="2">
    <source>
        <dbReference type="ARBA" id="ARBA00011063"/>
    </source>
</evidence>
<dbReference type="GO" id="GO:0003993">
    <property type="term" value="F:acid phosphatase activity"/>
    <property type="evidence" value="ECO:0007669"/>
    <property type="project" value="UniProtKB-UniRule"/>
</dbReference>
<dbReference type="PANTHER" id="PTHR11717">
    <property type="entry name" value="LOW MOLECULAR WEIGHT PROTEIN TYROSINE PHOSPHATASE"/>
    <property type="match status" value="1"/>
</dbReference>
<dbReference type="CDD" id="cd16343">
    <property type="entry name" value="LMWPTP"/>
    <property type="match status" value="1"/>
</dbReference>
<dbReference type="Gene3D" id="3.40.50.2300">
    <property type="match status" value="1"/>
</dbReference>
<reference evidence="9 10" key="1">
    <citation type="submission" date="2024-02" db="EMBL/GenBank/DDBJ databases">
        <title>Chromosome-scale genome assembly of the rough periwinkle Littorina saxatilis.</title>
        <authorList>
            <person name="De Jode A."/>
            <person name="Faria R."/>
            <person name="Formenti G."/>
            <person name="Sims Y."/>
            <person name="Smith T.P."/>
            <person name="Tracey A."/>
            <person name="Wood J.M.D."/>
            <person name="Zagrodzka Z.B."/>
            <person name="Johannesson K."/>
            <person name="Butlin R.K."/>
            <person name="Leder E.H."/>
        </authorList>
    </citation>
    <scope>NUCLEOTIDE SEQUENCE [LARGE SCALE GENOMIC DNA]</scope>
    <source>
        <strain evidence="9">Snail1</strain>
        <tissue evidence="9">Muscle</tissue>
    </source>
</reference>
<evidence type="ECO:0000313" key="9">
    <source>
        <dbReference type="EMBL" id="KAK7098907.1"/>
    </source>
</evidence>
<evidence type="ECO:0000256" key="7">
    <source>
        <dbReference type="RuleBase" id="RU368115"/>
    </source>
</evidence>
<dbReference type="PRINTS" id="PR00719">
    <property type="entry name" value="LMWPTPASE"/>
</dbReference>
<dbReference type="EC" id="3.1.3.2" evidence="7"/>
<dbReference type="SUPFAM" id="SSF52788">
    <property type="entry name" value="Phosphotyrosine protein phosphatases I"/>
    <property type="match status" value="1"/>
</dbReference>
<dbReference type="InterPro" id="IPR017867">
    <property type="entry name" value="Tyr_phospatase_low_mol_wt"/>
</dbReference>
<dbReference type="Pfam" id="PF01451">
    <property type="entry name" value="LMWPc"/>
    <property type="match status" value="1"/>
</dbReference>
<comment type="catalytic activity">
    <reaction evidence="7">
        <text>O-phospho-L-tyrosyl-[protein] + H2O = L-tyrosyl-[protein] + phosphate</text>
        <dbReference type="Rhea" id="RHEA:10684"/>
        <dbReference type="Rhea" id="RHEA-COMP:10136"/>
        <dbReference type="Rhea" id="RHEA-COMP:20101"/>
        <dbReference type="ChEBI" id="CHEBI:15377"/>
        <dbReference type="ChEBI" id="CHEBI:43474"/>
        <dbReference type="ChEBI" id="CHEBI:46858"/>
        <dbReference type="ChEBI" id="CHEBI:61978"/>
        <dbReference type="EC" id="3.1.3.48"/>
    </reaction>
</comment>
<evidence type="ECO:0000313" key="10">
    <source>
        <dbReference type="Proteomes" id="UP001374579"/>
    </source>
</evidence>
<comment type="subcellular location">
    <subcellularLocation>
        <location evidence="1 7">Cytoplasm</location>
    </subcellularLocation>
</comment>
<accession>A0AAN9B4X4</accession>
<dbReference type="FunFam" id="3.40.50.2300:FF:000105">
    <property type="entry name" value="Low molecular weight phosphotyrosine protein"/>
    <property type="match status" value="1"/>
</dbReference>
<dbReference type="InterPro" id="IPR036196">
    <property type="entry name" value="Ptyr_pPase_sf"/>
</dbReference>
<dbReference type="SMART" id="SM00226">
    <property type="entry name" value="LMWPc"/>
    <property type="match status" value="1"/>
</dbReference>
<evidence type="ECO:0000256" key="3">
    <source>
        <dbReference type="ARBA" id="ARBA00022490"/>
    </source>
</evidence>
<feature type="domain" description="Phosphotyrosine protein phosphatase I" evidence="8">
    <location>
        <begin position="9"/>
        <end position="159"/>
    </location>
</feature>
<dbReference type="AlphaFoldDB" id="A0AAN9B4X4"/>
<feature type="active site" description="Proton donor" evidence="6">
    <location>
        <position position="132"/>
    </location>
</feature>
<comment type="catalytic activity">
    <reaction evidence="7">
        <text>a phosphate monoester + H2O = an alcohol + phosphate</text>
        <dbReference type="Rhea" id="RHEA:15017"/>
        <dbReference type="ChEBI" id="CHEBI:15377"/>
        <dbReference type="ChEBI" id="CHEBI:30879"/>
        <dbReference type="ChEBI" id="CHEBI:43474"/>
        <dbReference type="ChEBI" id="CHEBI:67140"/>
        <dbReference type="EC" id="3.1.3.2"/>
    </reaction>
</comment>